<dbReference type="EMBL" id="CAJOBA010005228">
    <property type="protein sequence ID" value="CAF3737056.1"/>
    <property type="molecule type" value="Genomic_DNA"/>
</dbReference>
<evidence type="ECO:0000313" key="5">
    <source>
        <dbReference type="Proteomes" id="UP000663829"/>
    </source>
</evidence>
<accession>A0A814F6R4</accession>
<evidence type="ECO:0000313" key="3">
    <source>
        <dbReference type="EMBL" id="CAF3737056.1"/>
    </source>
</evidence>
<name>A0A814F6R4_9BILA</name>
<evidence type="ECO:0000313" key="4">
    <source>
        <dbReference type="EMBL" id="CAF3748675.1"/>
    </source>
</evidence>
<comment type="caution">
    <text evidence="2">The sequence shown here is derived from an EMBL/GenBank/DDBJ whole genome shotgun (WGS) entry which is preliminary data.</text>
</comment>
<dbReference type="AlphaFoldDB" id="A0A814F6R4"/>
<dbReference type="Proteomes" id="UP000682733">
    <property type="component" value="Unassembled WGS sequence"/>
</dbReference>
<reference evidence="2" key="1">
    <citation type="submission" date="2021-02" db="EMBL/GenBank/DDBJ databases">
        <authorList>
            <person name="Nowell W R."/>
        </authorList>
    </citation>
    <scope>NUCLEOTIDE SEQUENCE</scope>
</reference>
<organism evidence="2 5">
    <name type="scientific">Didymodactylos carnosus</name>
    <dbReference type="NCBI Taxonomy" id="1234261"/>
    <lineage>
        <taxon>Eukaryota</taxon>
        <taxon>Metazoa</taxon>
        <taxon>Spiralia</taxon>
        <taxon>Gnathifera</taxon>
        <taxon>Rotifera</taxon>
        <taxon>Eurotatoria</taxon>
        <taxon>Bdelloidea</taxon>
        <taxon>Philodinida</taxon>
        <taxon>Philodinidae</taxon>
        <taxon>Didymodactylos</taxon>
    </lineage>
</organism>
<evidence type="ECO:0000313" key="2">
    <source>
        <dbReference type="EMBL" id="CAF0975816.1"/>
    </source>
</evidence>
<proteinExistence type="predicted"/>
<dbReference type="EMBL" id="CAJNOQ010002738">
    <property type="protein sequence ID" value="CAF0975816.1"/>
    <property type="molecule type" value="Genomic_DNA"/>
</dbReference>
<dbReference type="EMBL" id="CAJNOK010005223">
    <property type="protein sequence ID" value="CAF0965075.1"/>
    <property type="molecule type" value="Genomic_DNA"/>
</dbReference>
<dbReference type="Proteomes" id="UP000677228">
    <property type="component" value="Unassembled WGS sequence"/>
</dbReference>
<dbReference type="Proteomes" id="UP000663829">
    <property type="component" value="Unassembled WGS sequence"/>
</dbReference>
<protein>
    <submittedName>
        <fullName evidence="2">Uncharacterized protein</fullName>
    </submittedName>
</protein>
<keyword evidence="5" id="KW-1185">Reference proteome</keyword>
<sequence>MISLLSVYIRHLDLSIKSDTVSTDEWLHFHADRIVSLRINDIQLNDRLLSIFVILSRIELQSVWSQDIFTLSQLKSQPLCFSFPKLNESETHDHLLASVWHRDSHIKDLSIAYCFTFKAHHFSPSSSLTPSQHLIRLSLVISHIVLAIDLMPFIPVVEHLEIRLCDRHNHAGIYRPLHEEIFQACTWPSRVKVLRLLAYNQITNTYNVCSFIRGFSSSLENLSLYFTTTSSYLLSSWRNFERFLLNYLPHIKRLDFCVHSRAHETPARRTFDRWREKQHVVSIYHEEHLMHTRFTFPFVFDSLEHVTDDFVDFHSNINRADFLFSLPTVINISFRSREKLSLNLFKFIRHVCPYLRQITFKDFCQLNDDLIEDSRLTIPTLVQLCLDDVYYNSCNDSLRRLLHLAPNLEHLIIPVKFIRLMSMIENDVGQFTSIRRLTIIEHCCEGAVIDYSFCSDKSEKTMRNIFPNADITYQIKGDNY</sequence>
<dbReference type="OrthoDB" id="10053425at2759"/>
<evidence type="ECO:0000313" key="1">
    <source>
        <dbReference type="EMBL" id="CAF0965075.1"/>
    </source>
</evidence>
<dbReference type="Proteomes" id="UP000681722">
    <property type="component" value="Unassembled WGS sequence"/>
</dbReference>
<dbReference type="EMBL" id="CAJOBC010002738">
    <property type="protein sequence ID" value="CAF3748675.1"/>
    <property type="molecule type" value="Genomic_DNA"/>
</dbReference>
<gene>
    <name evidence="2" type="ORF">GPM918_LOCUS12484</name>
    <name evidence="1" type="ORF">OVA965_LOCUS12807</name>
    <name evidence="4" type="ORF">SRO942_LOCUS12484</name>
    <name evidence="3" type="ORF">TMI583_LOCUS12810</name>
</gene>